<dbReference type="InterPro" id="IPR004827">
    <property type="entry name" value="bZIP"/>
</dbReference>
<dbReference type="SMART" id="SM00338">
    <property type="entry name" value="BRLZ"/>
    <property type="match status" value="1"/>
</dbReference>
<comment type="subcellular location">
    <subcellularLocation>
        <location evidence="1">Nucleus</location>
    </subcellularLocation>
</comment>
<evidence type="ECO:0000313" key="8">
    <source>
        <dbReference type="EMBL" id="PQK12978.1"/>
    </source>
</evidence>
<evidence type="ECO:0000256" key="3">
    <source>
        <dbReference type="ARBA" id="ARBA00023163"/>
    </source>
</evidence>
<proteinExistence type="predicted"/>
<feature type="domain" description="BZIP" evidence="7">
    <location>
        <begin position="105"/>
        <end position="168"/>
    </location>
</feature>
<accession>A0A2S7Y9X4</accession>
<keyword evidence="4" id="KW-0539">Nucleus</keyword>
<evidence type="ECO:0000256" key="2">
    <source>
        <dbReference type="ARBA" id="ARBA00023015"/>
    </source>
</evidence>
<protein>
    <recommendedName>
        <fullName evidence="7">BZIP domain-containing protein</fullName>
    </recommendedName>
</protein>
<dbReference type="SUPFAM" id="SSF57959">
    <property type="entry name" value="Leucine zipper domain"/>
    <property type="match status" value="1"/>
</dbReference>
<dbReference type="Pfam" id="PF00170">
    <property type="entry name" value="bZIP_1"/>
    <property type="match status" value="1"/>
</dbReference>
<dbReference type="EMBL" id="JRHA01000003">
    <property type="protein sequence ID" value="PQK12978.1"/>
    <property type="molecule type" value="Genomic_DNA"/>
</dbReference>
<comment type="caution">
    <text evidence="8">The sequence shown here is derived from an EMBL/GenBank/DDBJ whole genome shotgun (WGS) entry which is preliminary data.</text>
</comment>
<dbReference type="InterPro" id="IPR046347">
    <property type="entry name" value="bZIP_sf"/>
</dbReference>
<dbReference type="Gene3D" id="1.20.5.170">
    <property type="match status" value="1"/>
</dbReference>
<gene>
    <name evidence="8" type="ORF">BB8028_0003g15930</name>
</gene>
<feature type="region of interest" description="Disordered" evidence="6">
    <location>
        <begin position="42"/>
        <end position="111"/>
    </location>
</feature>
<evidence type="ECO:0000256" key="1">
    <source>
        <dbReference type="ARBA" id="ARBA00004123"/>
    </source>
</evidence>
<dbReference type="GO" id="GO:0003700">
    <property type="term" value="F:DNA-binding transcription factor activity"/>
    <property type="evidence" value="ECO:0007669"/>
    <property type="project" value="InterPro"/>
</dbReference>
<evidence type="ECO:0000256" key="5">
    <source>
        <dbReference type="SAM" id="Coils"/>
    </source>
</evidence>
<dbReference type="InterPro" id="IPR051027">
    <property type="entry name" value="bZIP_transcription_factors"/>
</dbReference>
<evidence type="ECO:0000256" key="4">
    <source>
        <dbReference type="ARBA" id="ARBA00023242"/>
    </source>
</evidence>
<dbReference type="PROSITE" id="PS50217">
    <property type="entry name" value="BZIP"/>
    <property type="match status" value="1"/>
</dbReference>
<name>A0A2S7Y9X4_BEABA</name>
<reference evidence="8 9" key="1">
    <citation type="submission" date="2016-07" db="EMBL/GenBank/DDBJ databases">
        <title>Comparative genomics of the entomopathogenic fungus Beauveria bassiana.</title>
        <authorList>
            <person name="Valero Jimenez C.A."/>
            <person name="Zwaan B.J."/>
            <person name="Van Kan J.A."/>
            <person name="Takken W."/>
            <person name="Debets A.J."/>
            <person name="Schoustra S.E."/>
            <person name="Koenraadt C.J."/>
        </authorList>
    </citation>
    <scope>NUCLEOTIDE SEQUENCE [LARGE SCALE GENOMIC DNA]</scope>
    <source>
        <strain evidence="8 9">ARSEF 8028</strain>
    </source>
</reference>
<feature type="compositionally biased region" description="Acidic residues" evidence="6">
    <location>
        <begin position="42"/>
        <end position="53"/>
    </location>
</feature>
<dbReference type="CDD" id="cd14687">
    <property type="entry name" value="bZIP_ATF2"/>
    <property type="match status" value="1"/>
</dbReference>
<keyword evidence="2" id="KW-0805">Transcription regulation</keyword>
<evidence type="ECO:0000259" key="7">
    <source>
        <dbReference type="PROSITE" id="PS50217"/>
    </source>
</evidence>
<organism evidence="8 9">
    <name type="scientific">Beauveria bassiana</name>
    <name type="common">White muscardine disease fungus</name>
    <name type="synonym">Tritirachium shiotae</name>
    <dbReference type="NCBI Taxonomy" id="176275"/>
    <lineage>
        <taxon>Eukaryota</taxon>
        <taxon>Fungi</taxon>
        <taxon>Dikarya</taxon>
        <taxon>Ascomycota</taxon>
        <taxon>Pezizomycotina</taxon>
        <taxon>Sordariomycetes</taxon>
        <taxon>Hypocreomycetidae</taxon>
        <taxon>Hypocreales</taxon>
        <taxon>Cordycipitaceae</taxon>
        <taxon>Beauveria</taxon>
    </lineage>
</organism>
<dbReference type="Proteomes" id="UP000237441">
    <property type="component" value="Unassembled WGS sequence"/>
</dbReference>
<feature type="compositionally biased region" description="Basic residues" evidence="6">
    <location>
        <begin position="66"/>
        <end position="75"/>
    </location>
</feature>
<feature type="coiled-coil region" evidence="5">
    <location>
        <begin position="130"/>
        <end position="164"/>
    </location>
</feature>
<dbReference type="OrthoDB" id="295274at2759"/>
<evidence type="ECO:0000313" key="9">
    <source>
        <dbReference type="Proteomes" id="UP000237441"/>
    </source>
</evidence>
<sequence length="267" mass="29477">MLNGDKYLADADALLQQRSVKEDSTFRTTHASAVMRLSMADSELDGNDDDDGDAYQSDSFSAANKHNARSKKVKTHAVTSSNSKSVLAAKDMPAKSRKTGGGTAEKRRRHNLERNCAAASKCRQRKRQWQEGLEREKIELEERCKHLHVEAEEIIEEIAQLKDLVMAHAGCDNTNIDIWLQNEADSFVRRMSTTHGTWSSPAIGGSVSATAVSIGPLYQLPATDVAINYGSKTSLDPGSSYSLWHAATDNIFNQDSNEMPYSESFHP</sequence>
<dbReference type="PANTHER" id="PTHR19304">
    <property type="entry name" value="CYCLIC-AMP RESPONSE ELEMENT BINDING PROTEIN"/>
    <property type="match status" value="1"/>
</dbReference>
<keyword evidence="3" id="KW-0804">Transcription</keyword>
<dbReference type="AlphaFoldDB" id="A0A2S7Y9X4"/>
<dbReference type="GO" id="GO:0005634">
    <property type="term" value="C:nucleus"/>
    <property type="evidence" value="ECO:0007669"/>
    <property type="project" value="UniProtKB-SubCell"/>
</dbReference>
<keyword evidence="5" id="KW-0175">Coiled coil</keyword>
<evidence type="ECO:0000256" key="6">
    <source>
        <dbReference type="SAM" id="MobiDB-lite"/>
    </source>
</evidence>